<comment type="caution">
    <text evidence="1">The sequence shown here is derived from an EMBL/GenBank/DDBJ whole genome shotgun (WGS) entry which is preliminary data.</text>
</comment>
<name>A0AAV4TY01_9ARAC</name>
<reference evidence="1 2" key="1">
    <citation type="submission" date="2021-06" db="EMBL/GenBank/DDBJ databases">
        <title>Caerostris darwini draft genome.</title>
        <authorList>
            <person name="Kono N."/>
            <person name="Arakawa K."/>
        </authorList>
    </citation>
    <scope>NUCLEOTIDE SEQUENCE [LARGE SCALE GENOMIC DNA]</scope>
</reference>
<sequence length="98" mass="11002">MSQIRYLLPLYCSRTTCSMKREGGSRMVCHHLCPRRFPGVIGHSIFQSLTPVSTPHSPQATQTTFDKTGASLEWLILRTPTGNNFGFLCNIKFRLVAS</sequence>
<dbReference type="EMBL" id="BPLQ01010316">
    <property type="protein sequence ID" value="GIY49910.1"/>
    <property type="molecule type" value="Genomic_DNA"/>
</dbReference>
<keyword evidence="2" id="KW-1185">Reference proteome</keyword>
<dbReference type="AlphaFoldDB" id="A0AAV4TY01"/>
<protein>
    <submittedName>
        <fullName evidence="1">Uncharacterized protein</fullName>
    </submittedName>
</protein>
<dbReference type="Proteomes" id="UP001054837">
    <property type="component" value="Unassembled WGS sequence"/>
</dbReference>
<organism evidence="1 2">
    <name type="scientific">Caerostris darwini</name>
    <dbReference type="NCBI Taxonomy" id="1538125"/>
    <lineage>
        <taxon>Eukaryota</taxon>
        <taxon>Metazoa</taxon>
        <taxon>Ecdysozoa</taxon>
        <taxon>Arthropoda</taxon>
        <taxon>Chelicerata</taxon>
        <taxon>Arachnida</taxon>
        <taxon>Araneae</taxon>
        <taxon>Araneomorphae</taxon>
        <taxon>Entelegynae</taxon>
        <taxon>Araneoidea</taxon>
        <taxon>Araneidae</taxon>
        <taxon>Caerostris</taxon>
    </lineage>
</organism>
<evidence type="ECO:0000313" key="1">
    <source>
        <dbReference type="EMBL" id="GIY49910.1"/>
    </source>
</evidence>
<accession>A0AAV4TY01</accession>
<proteinExistence type="predicted"/>
<gene>
    <name evidence="1" type="ORF">CDAR_465661</name>
</gene>
<evidence type="ECO:0000313" key="2">
    <source>
        <dbReference type="Proteomes" id="UP001054837"/>
    </source>
</evidence>